<accession>A0A1J5PHQ2</accession>
<name>A0A1J5PHQ2_9ZZZZ</name>
<protein>
    <submittedName>
        <fullName evidence="1">Uncharacterized protein</fullName>
    </submittedName>
</protein>
<comment type="caution">
    <text evidence="1">The sequence shown here is derived from an EMBL/GenBank/DDBJ whole genome shotgun (WGS) entry which is preliminary data.</text>
</comment>
<evidence type="ECO:0000313" key="1">
    <source>
        <dbReference type="EMBL" id="OIQ67060.1"/>
    </source>
</evidence>
<sequence length="108" mass="11512">MRKVWIPALPISGPLCPDDAPLKAVSWFSVLMVELNAVTKLCTDVTKALESLATVSVVEPLAWSRFRLTPGMAPLTVLVALVTASPLMLTDAFCAVWLSVIPPEAPGP</sequence>
<reference evidence="1" key="1">
    <citation type="submission" date="2016-10" db="EMBL/GenBank/DDBJ databases">
        <title>Sequence of Gallionella enrichment culture.</title>
        <authorList>
            <person name="Poehlein A."/>
            <person name="Muehling M."/>
            <person name="Daniel R."/>
        </authorList>
    </citation>
    <scope>NUCLEOTIDE SEQUENCE</scope>
</reference>
<gene>
    <name evidence="1" type="ORF">GALL_513640</name>
</gene>
<dbReference type="AlphaFoldDB" id="A0A1J5PHQ2"/>
<organism evidence="1">
    <name type="scientific">mine drainage metagenome</name>
    <dbReference type="NCBI Taxonomy" id="410659"/>
    <lineage>
        <taxon>unclassified sequences</taxon>
        <taxon>metagenomes</taxon>
        <taxon>ecological metagenomes</taxon>
    </lineage>
</organism>
<proteinExistence type="predicted"/>
<dbReference type="EMBL" id="MLJW01006176">
    <property type="protein sequence ID" value="OIQ67060.1"/>
    <property type="molecule type" value="Genomic_DNA"/>
</dbReference>